<proteinExistence type="predicted"/>
<feature type="domain" description="DUF6598" evidence="1">
    <location>
        <begin position="1"/>
        <end position="137"/>
    </location>
</feature>
<keyword evidence="3" id="KW-1185">Reference proteome</keyword>
<accession>A0AAV5FR08</accession>
<dbReference type="EMBL" id="BQKI01000095">
    <property type="protein sequence ID" value="GJN38188.1"/>
    <property type="molecule type" value="Genomic_DNA"/>
</dbReference>
<evidence type="ECO:0000313" key="2">
    <source>
        <dbReference type="EMBL" id="GJN38188.1"/>
    </source>
</evidence>
<dbReference type="PANTHER" id="PTHR33065:SF88">
    <property type="entry name" value="OS11G0104220 PROTEIN"/>
    <property type="match status" value="1"/>
</dbReference>
<dbReference type="AlphaFoldDB" id="A0AAV5FR08"/>
<reference evidence="2" key="2">
    <citation type="submission" date="2021-12" db="EMBL/GenBank/DDBJ databases">
        <title>Resequencing data analysis of finger millet.</title>
        <authorList>
            <person name="Hatakeyama M."/>
            <person name="Aluri S."/>
            <person name="Balachadran M.T."/>
            <person name="Sivarajan S.R."/>
            <person name="Poveda L."/>
            <person name="Shimizu-Inatsugi R."/>
            <person name="Schlapbach R."/>
            <person name="Sreeman S.M."/>
            <person name="Shimizu K.K."/>
        </authorList>
    </citation>
    <scope>NUCLEOTIDE SEQUENCE</scope>
</reference>
<reference evidence="2" key="1">
    <citation type="journal article" date="2018" name="DNA Res.">
        <title>Multiple hybrid de novo genome assembly of finger millet, an orphan allotetraploid crop.</title>
        <authorList>
            <person name="Hatakeyama M."/>
            <person name="Aluri S."/>
            <person name="Balachadran M.T."/>
            <person name="Sivarajan S.R."/>
            <person name="Patrignani A."/>
            <person name="Gruter S."/>
            <person name="Poveda L."/>
            <person name="Shimizu-Inatsugi R."/>
            <person name="Baeten J."/>
            <person name="Francoijs K.J."/>
            <person name="Nataraja K.N."/>
            <person name="Reddy Y.A.N."/>
            <person name="Phadnis S."/>
            <person name="Ravikumar R.L."/>
            <person name="Schlapbach R."/>
            <person name="Sreeman S.M."/>
            <person name="Shimizu K.K."/>
        </authorList>
    </citation>
    <scope>NUCLEOTIDE SEQUENCE</scope>
</reference>
<dbReference type="InterPro" id="IPR046533">
    <property type="entry name" value="DUF6598"/>
</dbReference>
<name>A0AAV5FR08_ELECO</name>
<dbReference type="PANTHER" id="PTHR33065">
    <property type="entry name" value="OS07G0486400 PROTEIN"/>
    <property type="match status" value="1"/>
</dbReference>
<organism evidence="2 3">
    <name type="scientific">Eleusine coracana subsp. coracana</name>
    <dbReference type="NCBI Taxonomy" id="191504"/>
    <lineage>
        <taxon>Eukaryota</taxon>
        <taxon>Viridiplantae</taxon>
        <taxon>Streptophyta</taxon>
        <taxon>Embryophyta</taxon>
        <taxon>Tracheophyta</taxon>
        <taxon>Spermatophyta</taxon>
        <taxon>Magnoliopsida</taxon>
        <taxon>Liliopsida</taxon>
        <taxon>Poales</taxon>
        <taxon>Poaceae</taxon>
        <taxon>PACMAD clade</taxon>
        <taxon>Chloridoideae</taxon>
        <taxon>Cynodonteae</taxon>
        <taxon>Eleusininae</taxon>
        <taxon>Eleusine</taxon>
    </lineage>
</organism>
<evidence type="ECO:0000313" key="3">
    <source>
        <dbReference type="Proteomes" id="UP001054889"/>
    </source>
</evidence>
<gene>
    <name evidence="2" type="primary">gb27208</name>
    <name evidence="2" type="ORF">PR202_gb27208</name>
</gene>
<comment type="caution">
    <text evidence="2">The sequence shown here is derived from an EMBL/GenBank/DDBJ whole genome shotgun (WGS) entry which is preliminary data.</text>
</comment>
<dbReference type="Proteomes" id="UP001054889">
    <property type="component" value="Unassembled WGS sequence"/>
</dbReference>
<protein>
    <recommendedName>
        <fullName evidence="1">DUF6598 domain-containing protein</fullName>
    </recommendedName>
</protein>
<dbReference type="Pfam" id="PF20241">
    <property type="entry name" value="DUF6598"/>
    <property type="match status" value="1"/>
</dbReference>
<evidence type="ECO:0000259" key="1">
    <source>
        <dbReference type="Pfam" id="PF20241"/>
    </source>
</evidence>
<sequence length="203" mass="22557">MFFEYHLKIKGEGAVDQDFSKRLKERNAFCAIGMRPRTSPFRSYLSTVKMEFAHVFYALDALLQVNILNETSSIRGKITAGTVTNGIVVLYDSKVAGTETELGSGGSVLLTRHSVAVPWGGDLVLSFFASGVKRKSVSLEHYDEEWTCKLDTYELQPEWAPQKCSNAGSRESKGRRLKSLGNILFAGEIMRPSISNVARQKDP</sequence>